<dbReference type="RefSeq" id="WP_110125297.1">
    <property type="nucleotide sequence ID" value="NZ_QHLY01000005.1"/>
</dbReference>
<evidence type="ECO:0000313" key="3">
    <source>
        <dbReference type="Proteomes" id="UP000246722"/>
    </source>
</evidence>
<proteinExistence type="predicted"/>
<evidence type="ECO:0000313" key="2">
    <source>
        <dbReference type="EMBL" id="PXA71774.1"/>
    </source>
</evidence>
<protein>
    <submittedName>
        <fullName evidence="2">Uncharacterized protein</fullName>
    </submittedName>
</protein>
<keyword evidence="1" id="KW-1133">Transmembrane helix</keyword>
<keyword evidence="3" id="KW-1185">Reference proteome</keyword>
<feature type="transmembrane region" description="Helical" evidence="1">
    <location>
        <begin position="21"/>
        <end position="41"/>
    </location>
</feature>
<keyword evidence="1" id="KW-0472">Membrane</keyword>
<organism evidence="2 3">
    <name type="scientific">Cryobacterium arcticum</name>
    <dbReference type="NCBI Taxonomy" id="670052"/>
    <lineage>
        <taxon>Bacteria</taxon>
        <taxon>Bacillati</taxon>
        <taxon>Actinomycetota</taxon>
        <taxon>Actinomycetes</taxon>
        <taxon>Micrococcales</taxon>
        <taxon>Microbacteriaceae</taxon>
        <taxon>Cryobacterium</taxon>
    </lineage>
</organism>
<gene>
    <name evidence="2" type="ORF">CTB96_02280</name>
</gene>
<dbReference type="AlphaFoldDB" id="A0A317ZWW6"/>
<sequence length="88" mass="9556">MVEIGVSSSGLVRKFVGKPRIWVGAVWCSIGLAWILLAVWGEPTPSRIVLGAIWLLLGILQVVVALLDRKNGRGFYQTGAVDETGEQH</sequence>
<keyword evidence="1" id="KW-0812">Transmembrane</keyword>
<accession>A0A317ZWW6</accession>
<dbReference type="Proteomes" id="UP000246722">
    <property type="component" value="Unassembled WGS sequence"/>
</dbReference>
<evidence type="ECO:0000256" key="1">
    <source>
        <dbReference type="SAM" id="Phobius"/>
    </source>
</evidence>
<reference evidence="2 3" key="1">
    <citation type="submission" date="2018-05" db="EMBL/GenBank/DDBJ databases">
        <title>Genetic diversity of glacier-inhabiting Cryobacterium bacteria in China and description of Cryobacterium mengkeensis sp. nov. and Arthrobacter glacialis sp. nov.</title>
        <authorList>
            <person name="Liu Q."/>
            <person name="Xin Y.-H."/>
        </authorList>
    </citation>
    <scope>NUCLEOTIDE SEQUENCE [LARGE SCALE GENOMIC DNA]</scope>
    <source>
        <strain evidence="2 3">SK-1</strain>
    </source>
</reference>
<comment type="caution">
    <text evidence="2">The sequence shown here is derived from an EMBL/GenBank/DDBJ whole genome shotgun (WGS) entry which is preliminary data.</text>
</comment>
<name>A0A317ZWW6_9MICO</name>
<feature type="transmembrane region" description="Helical" evidence="1">
    <location>
        <begin position="47"/>
        <end position="67"/>
    </location>
</feature>
<dbReference type="EMBL" id="QHLY01000005">
    <property type="protein sequence ID" value="PXA71774.1"/>
    <property type="molecule type" value="Genomic_DNA"/>
</dbReference>